<gene>
    <name evidence="2" type="ORF">KK060_20650</name>
</gene>
<dbReference type="InterPro" id="IPR027417">
    <property type="entry name" value="P-loop_NTPase"/>
</dbReference>
<evidence type="ECO:0000259" key="1">
    <source>
        <dbReference type="PROSITE" id="PS50109"/>
    </source>
</evidence>
<dbReference type="Pfam" id="PF13191">
    <property type="entry name" value="AAA_16"/>
    <property type="match status" value="1"/>
</dbReference>
<name>A0ABS5VXC6_9BACT</name>
<sequence>MTSNVYNTRHKVYAGRKSSIQLDTYVQQMFASGNGSLRGVLISGNTGTGKTFFIESYLERFEGSSPLLIARHYQQHQNIPYFGFKYCISDYLSKVYNRFNKAELQDFAAALKSYLGETFLLLADYIPELSLIFGKESVTAQYPPVTIENQLYPLFKKLFEFLAHYYKRPVLFFTDDLQWIDASGINLLKYLLISLSTKEIIWIGACRTYQNKSLLLHQFAEELHFCKIQFEGITLKGLDREEAKLFTEMTLSGKCHGNMVDLCYSLTEGNPSHLQALLESLRKSELIWLDEGVWSCDVSAVSEQFSGLKAERILWTHVRRLSFGAYSVLCIIACMGRFDRGIILDWMGGDEQKLKSLLNEAGDAGLIEFDENEVRFSEMQIGEMIYNKLSDARKLEIHYTIANLFYSRGLENLSSTEIVLMATSFNNSLDKVRRDQKQLLSAQLNYEAGKISLQDKASDQARYFFKMSAELLKECDWDQVYELAWSVHMDRARLEYILGEYDLAEIHLDYLLERTSDPIKRSKVFELKVTINNHLGRYQKGVWILKEGLAELGLELPLDEQILHLELTHLKRSLNVQEEGPHSNMVIEDGNHNYKDAVLKLLYVGGMSLHHTSDVLMTWAALQIILRSGRTKISVVKAIGYVSYGRMLIISGDIEKGFEYGVKGLKINGLLSDISLRCRVFGVYAFYIQPWKKPFADSYKLLDEAADAGRKAGDLIGVYILKTHHLNLHFISGLSLTSLLQMDFEESYPGMELTYYITHYQKSLIRFLTGDTEVFSIPRQNPPSLAARLTIQEEKFYRNYVWGRYYFLFGYYELAARASEEAHDNCKLQEGSPLLPANLLIWFLSVTQNWLNYSSEKRNSYEKRVTEVLHSFRTWRQYAPQNYEGAWLLMNAEWNRVQDNDEEASIYYQKSLDASGSNIYHRAVTNELWGKYLLSVYGSEGPGLEHLLTSIESFREWGASAKVEQLLQQYAAIVSDGSFRAQMDIETLQYELSGDLEVGSLVKKLMVLLLRISGSTQVVLELVEDKGQRILYDSLSLLNYPRGRTNLFPTSMILMALKSQHTIIVNDSKGDRTWREHESIQMRGVKSFMILPVTLSDQLSMVVYLENTFAKNWYTNERVKAIRIGANQGAIILENARIHERSLKLNDELRKEMQERERLSSLIDAQKDAHLKAVVQAQDNERKRIASDLHDSLGSLLSSVRLRFNGLQHDFEVRIPEKATRYNDTLTLLDEAIAELRQVSHRMVPVSLSRFGLKSALETFVEQIQTSEQLEIDLQVLGYERKLCEDLEVAVYRICQELVQNVIKHAQATMLRIQVIQHDDCLNLIVEDNGIGIKKDSIFYGLGLSTIQSKVNLFHGTFGMESQPGKGMQVLIDFPLEESTHCE</sequence>
<dbReference type="InterPro" id="IPR029016">
    <property type="entry name" value="GAF-like_dom_sf"/>
</dbReference>
<reference evidence="2 3" key="1">
    <citation type="submission" date="2021-05" db="EMBL/GenBank/DDBJ databases">
        <title>A Polyphasic approach of four new species of the genus Ohtaekwangia: Ohtaekwangia histidinii sp. nov., Ohtaekwangia cretensis sp. nov., Ohtaekwangia indiensis sp. nov., Ohtaekwangia reichenbachii sp. nov. from diverse environment.</title>
        <authorList>
            <person name="Octaviana S."/>
        </authorList>
    </citation>
    <scope>NUCLEOTIDE SEQUENCE [LARGE SCALE GENOMIC DNA]</scope>
    <source>
        <strain evidence="2 3">PWU20</strain>
    </source>
</reference>
<dbReference type="PANTHER" id="PTHR43642:SF1">
    <property type="entry name" value="HYBRID SIGNAL TRANSDUCTION HISTIDINE KINASE G"/>
    <property type="match status" value="1"/>
</dbReference>
<dbReference type="InterPro" id="IPR041664">
    <property type="entry name" value="AAA_16"/>
</dbReference>
<dbReference type="Gene3D" id="3.30.565.10">
    <property type="entry name" value="Histidine kinase-like ATPase, C-terminal domain"/>
    <property type="match status" value="1"/>
</dbReference>
<dbReference type="InterPro" id="IPR011712">
    <property type="entry name" value="Sig_transdc_His_kin_sub3_dim/P"/>
</dbReference>
<keyword evidence="3" id="KW-1185">Reference proteome</keyword>
<dbReference type="SMART" id="SM00387">
    <property type="entry name" value="HATPase_c"/>
    <property type="match status" value="1"/>
</dbReference>
<evidence type="ECO:0000313" key="2">
    <source>
        <dbReference type="EMBL" id="MBT1705713.1"/>
    </source>
</evidence>
<dbReference type="Pfam" id="PF02518">
    <property type="entry name" value="HATPase_c"/>
    <property type="match status" value="1"/>
</dbReference>
<dbReference type="PROSITE" id="PS50109">
    <property type="entry name" value="HIS_KIN"/>
    <property type="match status" value="1"/>
</dbReference>
<dbReference type="SUPFAM" id="SSF55874">
    <property type="entry name" value="ATPase domain of HSP90 chaperone/DNA topoisomerase II/histidine kinase"/>
    <property type="match status" value="1"/>
</dbReference>
<dbReference type="PANTHER" id="PTHR43642">
    <property type="entry name" value="HYBRID SIGNAL TRANSDUCTION HISTIDINE KINASE G"/>
    <property type="match status" value="1"/>
</dbReference>
<evidence type="ECO:0000313" key="3">
    <source>
        <dbReference type="Proteomes" id="UP000772618"/>
    </source>
</evidence>
<organism evidence="2 3">
    <name type="scientific">Chryseosolibacter indicus</name>
    <dbReference type="NCBI Taxonomy" id="2782351"/>
    <lineage>
        <taxon>Bacteria</taxon>
        <taxon>Pseudomonadati</taxon>
        <taxon>Bacteroidota</taxon>
        <taxon>Cytophagia</taxon>
        <taxon>Cytophagales</taxon>
        <taxon>Chryseotaleaceae</taxon>
        <taxon>Chryseosolibacter</taxon>
    </lineage>
</organism>
<dbReference type="Gene3D" id="3.40.50.300">
    <property type="entry name" value="P-loop containing nucleotide triphosphate hydrolases"/>
    <property type="match status" value="1"/>
</dbReference>
<dbReference type="InterPro" id="IPR003594">
    <property type="entry name" value="HATPase_dom"/>
</dbReference>
<dbReference type="InterPro" id="IPR036890">
    <property type="entry name" value="HATPase_C_sf"/>
</dbReference>
<dbReference type="EMBL" id="JAHESD010000065">
    <property type="protein sequence ID" value="MBT1705713.1"/>
    <property type="molecule type" value="Genomic_DNA"/>
</dbReference>
<dbReference type="InterPro" id="IPR053159">
    <property type="entry name" value="Hybrid_Histidine_Kinase"/>
</dbReference>
<dbReference type="Pfam" id="PF07730">
    <property type="entry name" value="HisKA_3"/>
    <property type="match status" value="1"/>
</dbReference>
<dbReference type="SUPFAM" id="SSF52540">
    <property type="entry name" value="P-loop containing nucleoside triphosphate hydrolases"/>
    <property type="match status" value="1"/>
</dbReference>
<accession>A0ABS5VXC6</accession>
<dbReference type="Gene3D" id="3.30.450.40">
    <property type="match status" value="1"/>
</dbReference>
<dbReference type="Gene3D" id="1.20.5.1930">
    <property type="match status" value="1"/>
</dbReference>
<protein>
    <submittedName>
        <fullName evidence="2">AAA family ATPase</fullName>
    </submittedName>
</protein>
<proteinExistence type="predicted"/>
<comment type="caution">
    <text evidence="2">The sequence shown here is derived from an EMBL/GenBank/DDBJ whole genome shotgun (WGS) entry which is preliminary data.</text>
</comment>
<dbReference type="InterPro" id="IPR005467">
    <property type="entry name" value="His_kinase_dom"/>
</dbReference>
<dbReference type="CDD" id="cd16917">
    <property type="entry name" value="HATPase_UhpB-NarQ-NarX-like"/>
    <property type="match status" value="1"/>
</dbReference>
<feature type="domain" description="Histidine kinase" evidence="1">
    <location>
        <begin position="1184"/>
        <end position="1378"/>
    </location>
</feature>
<dbReference type="RefSeq" id="WP_254155751.1">
    <property type="nucleotide sequence ID" value="NZ_JAHESD010000065.1"/>
</dbReference>
<dbReference type="Proteomes" id="UP000772618">
    <property type="component" value="Unassembled WGS sequence"/>
</dbReference>
<dbReference type="SUPFAM" id="SSF55781">
    <property type="entry name" value="GAF domain-like"/>
    <property type="match status" value="1"/>
</dbReference>